<feature type="domain" description="BTB" evidence="1">
    <location>
        <begin position="5"/>
        <end position="58"/>
    </location>
</feature>
<evidence type="ECO:0000259" key="1">
    <source>
        <dbReference type="Pfam" id="PF00651"/>
    </source>
</evidence>
<dbReference type="InterPro" id="IPR000210">
    <property type="entry name" value="BTB/POZ_dom"/>
</dbReference>
<accession>M1NMA4</accession>
<keyword evidence="3" id="KW-1185">Reference proteome</keyword>
<dbReference type="EMBL" id="KC008572">
    <property type="protein sequence ID" value="AGF85165.1"/>
    <property type="molecule type" value="Genomic_DNA"/>
</dbReference>
<dbReference type="Pfam" id="PF00651">
    <property type="entry name" value="BTB"/>
    <property type="match status" value="1"/>
</dbReference>
<dbReference type="Proteomes" id="UP000241071">
    <property type="component" value="Segment"/>
</dbReference>
<protein>
    <recommendedName>
        <fullName evidence="1">BTB domain-containing protein</fullName>
    </recommendedName>
</protein>
<evidence type="ECO:0000313" key="2">
    <source>
        <dbReference type="EMBL" id="AGF85165.1"/>
    </source>
</evidence>
<sequence length="63" mass="7465">MRPQYVDKNILIKSCKYFEILFSKFLDKNSKNITINVPNCNISCDIIKYIHGEEKNIKYGSKY</sequence>
<organism evidence="2 3">
    <name type="scientific">Moumouvirus goulette</name>
    <dbReference type="NCBI Taxonomy" id="1247379"/>
    <lineage>
        <taxon>Viruses</taxon>
        <taxon>Varidnaviria</taxon>
        <taxon>Bamfordvirae</taxon>
        <taxon>Nucleocytoviricota</taxon>
        <taxon>Megaviricetes</taxon>
        <taxon>Imitervirales</taxon>
        <taxon>Mimiviridae</taxon>
        <taxon>Megamimivirinae</taxon>
        <taxon>Moumouvirus</taxon>
        <taxon>Moumouvirus goulettemassiliense</taxon>
    </lineage>
</organism>
<proteinExistence type="predicted"/>
<reference evidence="2 3" key="1">
    <citation type="submission" date="2012-10" db="EMBL/GenBank/DDBJ databases">
        <title>Complete genome sequence of Moumouvirus goulette.</title>
        <authorList>
            <person name="Fournous G."/>
            <person name="Bougalmi M."/>
            <person name="Colson P."/>
        </authorList>
    </citation>
    <scope>NUCLEOTIDE SEQUENCE [LARGE SCALE GENOMIC DNA]</scope>
</reference>
<name>M1NMA4_9VIRU</name>
<evidence type="ECO:0000313" key="3">
    <source>
        <dbReference type="Proteomes" id="UP000241071"/>
    </source>
</evidence>
<gene>
    <name evidence="2" type="ORF">glt_00356</name>
</gene>